<evidence type="ECO:0000313" key="3">
    <source>
        <dbReference type="EMBL" id="KAJ8894237.1"/>
    </source>
</evidence>
<protein>
    <submittedName>
        <fullName evidence="3">Uncharacterized protein</fullName>
    </submittedName>
</protein>
<evidence type="ECO:0000256" key="2">
    <source>
        <dbReference type="SAM" id="SignalP"/>
    </source>
</evidence>
<sequence>MALLKGVNCAWVIRLLSSAAVDTLHEPVPPRRVTALWNTLTSACFSGGKTCRLNNAYDSLPNQLAVVRHRCRMTFHFLEPPGSGETSLHDDHQIRRQESVGRSQSAGVNLSINPSHVERLWCMWNNCGAYEAIVENVEHVDHVLRFEACGADYGVCGSQRARRWSVKPASLATVGIRGIPIRGAESHEGISFQEEGRVRWVSDYSAGQRSRRQLQHPLIPPTPAERASKMASLGNNVLECRSSSRRLGNNLTSWRLATREPVQSANFFLSGTQLRTNCQSSSYFPLGTAAGDISARVIPGCTNIFPDPISNDPSSEPGLIWILVPIPALNRIVQQFSVSNLDPISDRVSNHDGAAGHQSRLYNLLRRAVPLRLSSYREQRIAESGWMTSESGQVARNVGVARFTKPRGDRSRNHHRLNCLHQPGWRRLDQPTICLTAGRGEPNTHVSPFSPPLIYPLLSLSFTPSPRVPISAARGEDIVLKPIEVRPTSLQMSHDVILTRQPLGSVTTAASCIVFSHYWHENAFRTRDISSLPPSPKSGTGNPVALSARENDYTRESKAWPRPRRGKGQTWEPGAVFTDLMALCSLYREEPLVCSLPRTEGALFSINKARVQYGVEPTSPGAVGWCATDVGCGRLFVRVLGKAGPSPAKLSSIKPGTLKKSLYTTIWDRTSSRSYTGSDARRHSNIQVADSVLRHTPPCFLQPHTTCWVMRVVWERLLSCCMIAMSMLSNNRKWVHRTSSSFRCAGSVPSTTMSRDCVAISLPRDNVSGTVNGVPHDGEESKADSALDAVPAGQPLSNSDEWFLLEPVRAMHALQAALSLRVWCEALLRHSRRCERTRAGISIRHCTKNTIFPLQLQEGMCERAHAGVPRQHCTITTVSYNYLLPRRWPSPRITRARPLGIEKISHLRDTSAYLAAKIFGRQALNIDLPNVSIRNHTVVDDLLARRTVSAAHLQLKNTMPSRSIHLLIIFFFRQSGTPSGKHRLLNYARGQCSTPRSLPSRTSSSSLPPLQAIADNRDAKIPSQRVRRRRAATESSPSQRIASLYCETIVIEEWGRSRIARPGIEPRVSRLGDEWITPVLPHTDATFPYTNERDKKENNFYIWQCLLFTHDVVQRHSTQKYETKVGFAAAVAERSDYSPPTQANWVRSPAGRLPDFRKWESCRTMPLVAGLSGGTPVPPAPHSGATPYSPQSPSSVLKTSLSRAAQMSSLTSCAKVGFQECYRPGTRHPSSCEGKRLGFLPGAAATPPILLKSTLRLEKEGVGNPCSPPSRHRHPRDGRRRGRGVQREVAITGGNLRAPRPPVSEEITCPATAVPASVRRRYRERNNTDVRQPLTQRAQATHASKMASPASKMLETPFANQRLPIGELVNPPRHFGATVSKRLVCSPPAKANRVESPARILRKW</sequence>
<feature type="region of interest" description="Disordered" evidence="1">
    <location>
        <begin position="1260"/>
        <end position="1285"/>
    </location>
</feature>
<feature type="compositionally biased region" description="Basic and acidic residues" evidence="1">
    <location>
        <begin position="549"/>
        <end position="559"/>
    </location>
</feature>
<gene>
    <name evidence="3" type="ORF">PR048_006849</name>
</gene>
<feature type="region of interest" description="Disordered" evidence="1">
    <location>
        <begin position="994"/>
        <end position="1035"/>
    </location>
</feature>
<feature type="signal peptide" evidence="2">
    <location>
        <begin position="1"/>
        <end position="18"/>
    </location>
</feature>
<reference evidence="3 4" key="1">
    <citation type="submission" date="2023-02" db="EMBL/GenBank/DDBJ databases">
        <title>LHISI_Scaffold_Assembly.</title>
        <authorList>
            <person name="Stuart O.P."/>
            <person name="Cleave R."/>
            <person name="Magrath M.J.L."/>
            <person name="Mikheyev A.S."/>
        </authorList>
    </citation>
    <scope>NUCLEOTIDE SEQUENCE [LARGE SCALE GENOMIC DNA]</scope>
    <source>
        <strain evidence="3">Daus_M_001</strain>
        <tissue evidence="3">Leg muscle</tissue>
    </source>
</reference>
<proteinExistence type="predicted"/>
<feature type="compositionally biased region" description="Polar residues" evidence="1">
    <location>
        <begin position="1186"/>
        <end position="1196"/>
    </location>
</feature>
<feature type="compositionally biased region" description="Low complexity" evidence="1">
    <location>
        <begin position="994"/>
        <end position="1010"/>
    </location>
</feature>
<feature type="region of interest" description="Disordered" evidence="1">
    <location>
        <begin position="1172"/>
        <end position="1196"/>
    </location>
</feature>
<organism evidence="3 4">
    <name type="scientific">Dryococelus australis</name>
    <dbReference type="NCBI Taxonomy" id="614101"/>
    <lineage>
        <taxon>Eukaryota</taxon>
        <taxon>Metazoa</taxon>
        <taxon>Ecdysozoa</taxon>
        <taxon>Arthropoda</taxon>
        <taxon>Hexapoda</taxon>
        <taxon>Insecta</taxon>
        <taxon>Pterygota</taxon>
        <taxon>Neoptera</taxon>
        <taxon>Polyneoptera</taxon>
        <taxon>Phasmatodea</taxon>
        <taxon>Verophasmatodea</taxon>
        <taxon>Anareolatae</taxon>
        <taxon>Phasmatidae</taxon>
        <taxon>Eurycanthinae</taxon>
        <taxon>Dryococelus</taxon>
    </lineage>
</organism>
<feature type="region of interest" description="Disordered" evidence="1">
    <location>
        <begin position="529"/>
        <end position="568"/>
    </location>
</feature>
<evidence type="ECO:0000256" key="1">
    <source>
        <dbReference type="SAM" id="MobiDB-lite"/>
    </source>
</evidence>
<evidence type="ECO:0000313" key="4">
    <source>
        <dbReference type="Proteomes" id="UP001159363"/>
    </source>
</evidence>
<feature type="chain" id="PRO_5046970155" evidence="2">
    <location>
        <begin position="19"/>
        <end position="1404"/>
    </location>
</feature>
<keyword evidence="4" id="KW-1185">Reference proteome</keyword>
<accession>A0ABQ9IC19</accession>
<keyword evidence="2" id="KW-0732">Signal</keyword>
<comment type="caution">
    <text evidence="3">The sequence shown here is derived from an EMBL/GenBank/DDBJ whole genome shotgun (WGS) entry which is preliminary data.</text>
</comment>
<name>A0ABQ9IC19_9NEOP</name>
<dbReference type="EMBL" id="JARBHB010000002">
    <property type="protein sequence ID" value="KAJ8894237.1"/>
    <property type="molecule type" value="Genomic_DNA"/>
</dbReference>
<dbReference type="Proteomes" id="UP001159363">
    <property type="component" value="Chromosome 2"/>
</dbReference>
<feature type="compositionally biased region" description="Basic residues" evidence="1">
    <location>
        <begin position="1270"/>
        <end position="1284"/>
    </location>
</feature>